<feature type="transmembrane region" description="Helical" evidence="1">
    <location>
        <begin position="289"/>
        <end position="307"/>
    </location>
</feature>
<evidence type="ECO:0000256" key="1">
    <source>
        <dbReference type="SAM" id="Phobius"/>
    </source>
</evidence>
<sequence length="401" mass="45954">MKRRHDIDALRAFAFALLILYHWAMVYIQDWGYHVKSSYTTQAIEIPMLFVNRWRMDLIFLISGVATAFMMRSRAPGAFVRERAGRLMIPLLFGMAVVVPIQPYAQGVMNGLVEPGFLQFLGHYYTGYPWPKGAFDGWREGVTWNHLWYLAYLFVYTMILAMLGPRLRGDDVVNGAGTKSPLVRLRGVRLVLYPVVPLLLYTLTLQYRFPETHNLVKDWYVHAVSFTMFLYGYWLGRDEAIWTELARIRKATLGAALIVFITYILLARTLNPDNPDFFGVMAARTMRNLYIWLAICTILGWGHALLNKPFKWLPFATEAVYPWYILHQSLIVLLAYWLIPLKVGPVIEPALILVGTVAGCWALHVVVIRRSAFLRTVFGIPRRRRGSSSVQITGAPPEYSA</sequence>
<dbReference type="KEGG" id="uru:DSM104443_00600"/>
<dbReference type="RefSeq" id="WP_171089351.1">
    <property type="nucleotide sequence ID" value="NZ_CP053069.1"/>
</dbReference>
<feature type="transmembrane region" description="Helical" evidence="1">
    <location>
        <begin position="248"/>
        <end position="269"/>
    </location>
</feature>
<proteinExistence type="predicted"/>
<feature type="transmembrane region" description="Helical" evidence="1">
    <location>
        <begin position="147"/>
        <end position="167"/>
    </location>
</feature>
<reference evidence="3 4" key="1">
    <citation type="submission" date="2020-04" db="EMBL/GenBank/DDBJ databases">
        <title>Usitatibacter rugosus gen. nov., sp. nov. and Usitatibacter palustris sp. nov., novel members of Usitatibacteraceae fam. nov. within the order Nitrosomonadales isolated from soil.</title>
        <authorList>
            <person name="Huber K.J."/>
            <person name="Neumann-Schaal M."/>
            <person name="Geppert A."/>
            <person name="Luckner M."/>
            <person name="Wanner G."/>
            <person name="Overmann J."/>
        </authorList>
    </citation>
    <scope>NUCLEOTIDE SEQUENCE [LARGE SCALE GENOMIC DNA]</scope>
    <source>
        <strain evidence="3 4">0125_3</strain>
    </source>
</reference>
<feature type="transmembrane region" description="Helical" evidence="1">
    <location>
        <begin position="351"/>
        <end position="368"/>
    </location>
</feature>
<dbReference type="Pfam" id="PF01757">
    <property type="entry name" value="Acyl_transf_3"/>
    <property type="match status" value="1"/>
</dbReference>
<evidence type="ECO:0000259" key="2">
    <source>
        <dbReference type="Pfam" id="PF01757"/>
    </source>
</evidence>
<accession>A0A6M4GQN3</accession>
<feature type="transmembrane region" description="Helical" evidence="1">
    <location>
        <begin position="87"/>
        <end position="105"/>
    </location>
</feature>
<feature type="transmembrane region" description="Helical" evidence="1">
    <location>
        <begin position="319"/>
        <end position="339"/>
    </location>
</feature>
<name>A0A6M4GQN3_9PROT</name>
<dbReference type="AlphaFoldDB" id="A0A6M4GQN3"/>
<gene>
    <name evidence="3" type="primary">mdoC</name>
    <name evidence="3" type="ORF">DSM104443_00600</name>
</gene>
<feature type="transmembrane region" description="Helical" evidence="1">
    <location>
        <begin position="58"/>
        <end position="75"/>
    </location>
</feature>
<evidence type="ECO:0000313" key="4">
    <source>
        <dbReference type="Proteomes" id="UP000501534"/>
    </source>
</evidence>
<feature type="transmembrane region" description="Helical" evidence="1">
    <location>
        <begin position="219"/>
        <end position="236"/>
    </location>
</feature>
<keyword evidence="1" id="KW-1133">Transmembrane helix</keyword>
<protein>
    <submittedName>
        <fullName evidence="3">Glucans biosynthesis protein C</fullName>
        <ecNumber evidence="3">2.1.-.-</ecNumber>
    </submittedName>
</protein>
<dbReference type="InterPro" id="IPR050623">
    <property type="entry name" value="Glucan_succinyl_AcylTrfase"/>
</dbReference>
<keyword evidence="4" id="KW-1185">Reference proteome</keyword>
<feature type="transmembrane region" description="Helical" evidence="1">
    <location>
        <begin position="188"/>
        <end position="207"/>
    </location>
</feature>
<dbReference type="InterPro" id="IPR002656">
    <property type="entry name" value="Acyl_transf_3_dom"/>
</dbReference>
<evidence type="ECO:0000313" key="3">
    <source>
        <dbReference type="EMBL" id="QJR09551.1"/>
    </source>
</evidence>
<keyword evidence="1" id="KW-0812">Transmembrane</keyword>
<dbReference type="PANTHER" id="PTHR36927">
    <property type="entry name" value="BLR4337 PROTEIN"/>
    <property type="match status" value="1"/>
</dbReference>
<keyword evidence="3" id="KW-0808">Transferase</keyword>
<dbReference type="EMBL" id="CP053069">
    <property type="protein sequence ID" value="QJR09551.1"/>
    <property type="molecule type" value="Genomic_DNA"/>
</dbReference>
<dbReference type="GO" id="GO:0016747">
    <property type="term" value="F:acyltransferase activity, transferring groups other than amino-acyl groups"/>
    <property type="evidence" value="ECO:0007669"/>
    <property type="project" value="InterPro"/>
</dbReference>
<feature type="transmembrane region" description="Helical" evidence="1">
    <location>
        <begin position="12"/>
        <end position="29"/>
    </location>
</feature>
<dbReference type="PANTHER" id="PTHR36927:SF3">
    <property type="entry name" value="GLUCANS BIOSYNTHESIS PROTEIN C"/>
    <property type="match status" value="1"/>
</dbReference>
<dbReference type="EC" id="2.1.-.-" evidence="3"/>
<feature type="domain" description="Acyltransferase 3" evidence="2">
    <location>
        <begin position="5"/>
        <end position="364"/>
    </location>
</feature>
<dbReference type="Proteomes" id="UP000501534">
    <property type="component" value="Chromosome"/>
</dbReference>
<keyword evidence="1" id="KW-0472">Membrane</keyword>
<organism evidence="3 4">
    <name type="scientific">Usitatibacter rugosus</name>
    <dbReference type="NCBI Taxonomy" id="2732067"/>
    <lineage>
        <taxon>Bacteria</taxon>
        <taxon>Pseudomonadati</taxon>
        <taxon>Pseudomonadota</taxon>
        <taxon>Betaproteobacteria</taxon>
        <taxon>Nitrosomonadales</taxon>
        <taxon>Usitatibacteraceae</taxon>
        <taxon>Usitatibacter</taxon>
    </lineage>
</organism>